<dbReference type="Proteomes" id="UP000007797">
    <property type="component" value="Unassembled WGS sequence"/>
</dbReference>
<comment type="similarity">
    <text evidence="1">Belongs to the eukaryotic ribosomal protein eL22 family.</text>
</comment>
<dbReference type="GO" id="GO:0002181">
    <property type="term" value="P:cytoplasmic translation"/>
    <property type="evidence" value="ECO:0007669"/>
    <property type="project" value="TreeGrafter"/>
</dbReference>
<dbReference type="KEGG" id="dfa:DFA_08080"/>
<dbReference type="OrthoDB" id="10259820at2759"/>
<keyword evidence="2 4" id="KW-0689">Ribosomal protein</keyword>
<evidence type="ECO:0000313" key="4">
    <source>
        <dbReference type="EMBL" id="EGG17098.1"/>
    </source>
</evidence>
<evidence type="ECO:0000256" key="2">
    <source>
        <dbReference type="ARBA" id="ARBA00022980"/>
    </source>
</evidence>
<dbReference type="Gene3D" id="3.30.1360.210">
    <property type="match status" value="1"/>
</dbReference>
<keyword evidence="5" id="KW-1185">Reference proteome</keyword>
<dbReference type="PANTHER" id="PTHR10064">
    <property type="entry name" value="60S RIBOSOMAL PROTEIN L22"/>
    <property type="match status" value="1"/>
</dbReference>
<name>F4Q4Z2_CACFS</name>
<evidence type="ECO:0000256" key="1">
    <source>
        <dbReference type="ARBA" id="ARBA00007817"/>
    </source>
</evidence>
<dbReference type="RefSeq" id="XP_004355582.1">
    <property type="nucleotide sequence ID" value="XM_004355529.1"/>
</dbReference>
<evidence type="ECO:0000256" key="3">
    <source>
        <dbReference type="ARBA" id="ARBA00023274"/>
    </source>
</evidence>
<evidence type="ECO:0000313" key="5">
    <source>
        <dbReference type="Proteomes" id="UP000007797"/>
    </source>
</evidence>
<dbReference type="Pfam" id="PF01776">
    <property type="entry name" value="Ribosomal_L22e"/>
    <property type="match status" value="1"/>
</dbReference>
<reference evidence="5" key="1">
    <citation type="journal article" date="2011" name="Genome Res.">
        <title>Phylogeny-wide analysis of social amoeba genomes highlights ancient origins for complex intercellular communication.</title>
        <authorList>
            <person name="Heidel A.J."/>
            <person name="Lawal H.M."/>
            <person name="Felder M."/>
            <person name="Schilde C."/>
            <person name="Helps N.R."/>
            <person name="Tunggal B."/>
            <person name="Rivero F."/>
            <person name="John U."/>
            <person name="Schleicher M."/>
            <person name="Eichinger L."/>
            <person name="Platzer M."/>
            <person name="Noegel A.A."/>
            <person name="Schaap P."/>
            <person name="Gloeckner G."/>
        </authorList>
    </citation>
    <scope>NUCLEOTIDE SEQUENCE [LARGE SCALE GENOMIC DNA]</scope>
    <source>
        <strain evidence="5">SH3</strain>
    </source>
</reference>
<proteinExistence type="inferred from homology"/>
<dbReference type="GO" id="GO:0003723">
    <property type="term" value="F:RNA binding"/>
    <property type="evidence" value="ECO:0007669"/>
    <property type="project" value="TreeGrafter"/>
</dbReference>
<keyword evidence="3" id="KW-0687">Ribonucleoprotein</keyword>
<dbReference type="InterPro" id="IPR038526">
    <property type="entry name" value="Ribosomal_eL22_sf"/>
</dbReference>
<accession>F4Q4Z2</accession>
<dbReference type="GO" id="GO:1990904">
    <property type="term" value="C:ribonucleoprotein complex"/>
    <property type="evidence" value="ECO:0007669"/>
    <property type="project" value="UniProtKB-KW"/>
</dbReference>
<dbReference type="InterPro" id="IPR002671">
    <property type="entry name" value="Ribosomal_eL22"/>
</dbReference>
<dbReference type="AlphaFoldDB" id="F4Q4Z2"/>
<dbReference type="STRING" id="1054147.F4Q4Z2"/>
<protein>
    <submittedName>
        <fullName evidence="4">S60 ribosomal protein L22</fullName>
    </submittedName>
</protein>
<dbReference type="GO" id="GO:0005840">
    <property type="term" value="C:ribosome"/>
    <property type="evidence" value="ECO:0007669"/>
    <property type="project" value="UniProtKB-KW"/>
</dbReference>
<sequence length="143" mass="16021">MPSVPVCVRVSSSSSSSSFSIKQRNNKSNKTGLKKKSKFTIDCNAPGGKILDVAVFEKFLHDRIKVDGKAGNLGTSVTITRDKNRIVVQSVVPMSKRYMKYLTKKYLKKKQIRDFLRVVSTSKNVYTLKYFATAEAAMEEETA</sequence>
<gene>
    <name evidence="4" type="primary">rpl22</name>
    <name evidence="4" type="ORF">DFA_08080</name>
</gene>
<dbReference type="FunFam" id="3.30.1360.210:FF:000002">
    <property type="entry name" value="60S ribosomal protein L22-2"/>
    <property type="match status" value="1"/>
</dbReference>
<organism evidence="4 5">
    <name type="scientific">Cavenderia fasciculata</name>
    <name type="common">Slime mold</name>
    <name type="synonym">Dictyostelium fasciculatum</name>
    <dbReference type="NCBI Taxonomy" id="261658"/>
    <lineage>
        <taxon>Eukaryota</taxon>
        <taxon>Amoebozoa</taxon>
        <taxon>Evosea</taxon>
        <taxon>Eumycetozoa</taxon>
        <taxon>Dictyostelia</taxon>
        <taxon>Acytosteliales</taxon>
        <taxon>Cavenderiaceae</taxon>
        <taxon>Cavenderia</taxon>
    </lineage>
</organism>
<dbReference type="PANTHER" id="PTHR10064:SF31">
    <property type="entry name" value="LARGE RIBOSOMAL SUBUNIT PROTEIN EL22A-RELATED"/>
    <property type="match status" value="1"/>
</dbReference>
<dbReference type="OMA" id="YQLRFYN"/>
<dbReference type="GeneID" id="14869263"/>
<dbReference type="EMBL" id="GL883021">
    <property type="protein sequence ID" value="EGG17098.1"/>
    <property type="molecule type" value="Genomic_DNA"/>
</dbReference>
<dbReference type="GO" id="GO:0003735">
    <property type="term" value="F:structural constituent of ribosome"/>
    <property type="evidence" value="ECO:0007669"/>
    <property type="project" value="InterPro"/>
</dbReference>